<accession>A0A1A6AVP6</accession>
<proteinExistence type="predicted"/>
<keyword evidence="2" id="KW-1185">Reference proteome</keyword>
<dbReference type="EMBL" id="LROS01000015">
    <property type="protein sequence ID" value="OBR94161.1"/>
    <property type="molecule type" value="Genomic_DNA"/>
</dbReference>
<reference evidence="1 2" key="1">
    <citation type="journal article" date="2012" name="Front. Microbiol.">
        <title>Draft Genome Sequence of the Virulent Strain 01-B526 of the Fish Pathogen Aeromonas salmonicida.</title>
        <authorList>
            <person name="Charette S.J."/>
            <person name="Brochu F."/>
            <person name="Boyle B."/>
            <person name="Filion G."/>
            <person name="Tanaka K.H."/>
            <person name="Derome N."/>
        </authorList>
    </citation>
    <scope>NUCLEOTIDE SEQUENCE [LARGE SCALE GENOMIC DNA]</scope>
    <source>
        <strain evidence="1 2">P11</strain>
    </source>
</reference>
<gene>
    <name evidence="1" type="ORF">CLRAG_17010</name>
</gene>
<dbReference type="RefSeq" id="WP_065078006.1">
    <property type="nucleotide sequence ID" value="NZ_LROS01000015.1"/>
</dbReference>
<sequence length="60" mass="7307">MKFQEQVTDEERLNIINYFLENIDSIEDVKDKNKLYRTILDSVIWRKVDTKEAEIEINFL</sequence>
<dbReference type="PATRIC" id="fig|1353534.3.peg.1738"/>
<name>A0A1A6AVP6_9CLOT</name>
<organism evidence="1 2">
    <name type="scientific">Clostridium ragsdalei P11</name>
    <dbReference type="NCBI Taxonomy" id="1353534"/>
    <lineage>
        <taxon>Bacteria</taxon>
        <taxon>Bacillati</taxon>
        <taxon>Bacillota</taxon>
        <taxon>Clostridia</taxon>
        <taxon>Eubacteriales</taxon>
        <taxon>Clostridiaceae</taxon>
        <taxon>Clostridium</taxon>
    </lineage>
</organism>
<dbReference type="Proteomes" id="UP000093954">
    <property type="component" value="Unassembled WGS sequence"/>
</dbReference>
<dbReference type="AlphaFoldDB" id="A0A1A6AVP6"/>
<evidence type="ECO:0000313" key="1">
    <source>
        <dbReference type="EMBL" id="OBR94161.1"/>
    </source>
</evidence>
<evidence type="ECO:0000313" key="2">
    <source>
        <dbReference type="Proteomes" id="UP000093954"/>
    </source>
</evidence>
<protein>
    <submittedName>
        <fullName evidence="1">Uncharacterized protein</fullName>
    </submittedName>
</protein>
<comment type="caution">
    <text evidence="1">The sequence shown here is derived from an EMBL/GenBank/DDBJ whole genome shotgun (WGS) entry which is preliminary data.</text>
</comment>